<dbReference type="EMBL" id="JACHHI010000002">
    <property type="protein sequence ID" value="MBB6477514.1"/>
    <property type="molecule type" value="Genomic_DNA"/>
</dbReference>
<dbReference type="PANTHER" id="PTHR30160">
    <property type="entry name" value="TETRAACYLDISACCHARIDE 4'-KINASE-RELATED"/>
    <property type="match status" value="1"/>
</dbReference>
<evidence type="ECO:0000256" key="1">
    <source>
        <dbReference type="ARBA" id="ARBA00022676"/>
    </source>
</evidence>
<dbReference type="OrthoDB" id="9768048at2"/>
<dbReference type="Proteomes" id="UP000591941">
    <property type="component" value="Unassembled WGS sequence"/>
</dbReference>
<reference evidence="3 4" key="1">
    <citation type="submission" date="2020-08" db="EMBL/GenBank/DDBJ databases">
        <title>Genomic Encyclopedia of Type Strains, Phase IV (KMG-IV): sequencing the most valuable type-strain genomes for metagenomic binning, comparative biology and taxonomic classification.</title>
        <authorList>
            <person name="Goeker M."/>
        </authorList>
    </citation>
    <scope>NUCLEOTIDE SEQUENCE [LARGE SCALE GENOMIC DNA]</scope>
    <source>
        <strain evidence="3 4">DSM 21255</strain>
    </source>
</reference>
<dbReference type="GO" id="GO:0009244">
    <property type="term" value="P:lipopolysaccharide core region biosynthetic process"/>
    <property type="evidence" value="ECO:0007669"/>
    <property type="project" value="TreeGrafter"/>
</dbReference>
<keyword evidence="2 3" id="KW-0808">Transferase</keyword>
<dbReference type="Gene3D" id="3.40.50.2000">
    <property type="entry name" value="Glycogen Phosphorylase B"/>
    <property type="match status" value="1"/>
</dbReference>
<evidence type="ECO:0000313" key="4">
    <source>
        <dbReference type="Proteomes" id="UP000591941"/>
    </source>
</evidence>
<dbReference type="GeneID" id="93485818"/>
<gene>
    <name evidence="3" type="ORF">HNR45_000544</name>
</gene>
<dbReference type="InterPro" id="IPR002201">
    <property type="entry name" value="Glyco_trans_9"/>
</dbReference>
<evidence type="ECO:0000256" key="2">
    <source>
        <dbReference type="ARBA" id="ARBA00022679"/>
    </source>
</evidence>
<organism evidence="3 4">
    <name type="scientific">Negativicoccus succinicivorans</name>
    <dbReference type="NCBI Taxonomy" id="620903"/>
    <lineage>
        <taxon>Bacteria</taxon>
        <taxon>Bacillati</taxon>
        <taxon>Bacillota</taxon>
        <taxon>Negativicutes</taxon>
        <taxon>Veillonellales</taxon>
        <taxon>Veillonellaceae</taxon>
        <taxon>Negativicoccus</taxon>
    </lineage>
</organism>
<keyword evidence="4" id="KW-1185">Reference proteome</keyword>
<comment type="caution">
    <text evidence="3">The sequence shown here is derived from an EMBL/GenBank/DDBJ whole genome shotgun (WGS) entry which is preliminary data.</text>
</comment>
<dbReference type="RefSeq" id="WP_159823073.1">
    <property type="nucleotide sequence ID" value="NZ_CABWNB010000003.1"/>
</dbReference>
<dbReference type="GO" id="GO:0005829">
    <property type="term" value="C:cytosol"/>
    <property type="evidence" value="ECO:0007669"/>
    <property type="project" value="TreeGrafter"/>
</dbReference>
<protein>
    <submittedName>
        <fullName evidence="3">ADP-heptose:LPS heptosyltransferase</fullName>
    </submittedName>
</protein>
<evidence type="ECO:0000313" key="3">
    <source>
        <dbReference type="EMBL" id="MBB6477514.1"/>
    </source>
</evidence>
<dbReference type="InterPro" id="IPR051199">
    <property type="entry name" value="LPS_LOS_Heptosyltrfase"/>
</dbReference>
<sequence>MDQTGIQNKIKNARHALVLLPMALGDFTYWQLVLRAFAEQYPQLRLDLMPDEYFINTRFHRGSGALVNPIICDWAAQTGVFHDVYADLYTGDSEAALARAKKVGYDVVFVMSSRGRLLVAEAARALFSQAAIVSWSLRERWFKFGADRRRFAKAVDFIVPENPQRFKKIIQNYNYFFQTAARMPTYDWAERAELTVPAEALERARRWREERGIAETAPLYFINPFAKNKKRTWPLPKVAALIRALSERTEFQQAVFLINGLPSDQDAIAALIRDEQLPRTYGFTAAQGFWDLPAMLAHSRLIISVETAIMHIASLLHRPQIILMRLKNPEWVPVNEKELRIIWNSKRRHHIEDIEVAEVVDEIINEQ</sequence>
<dbReference type="SUPFAM" id="SSF53756">
    <property type="entry name" value="UDP-Glycosyltransferase/glycogen phosphorylase"/>
    <property type="match status" value="1"/>
</dbReference>
<proteinExistence type="predicted"/>
<accession>A0A841QY32</accession>
<name>A0A841QY32_9FIRM</name>
<dbReference type="AlphaFoldDB" id="A0A841QY32"/>
<dbReference type="Pfam" id="PF01075">
    <property type="entry name" value="Glyco_transf_9"/>
    <property type="match status" value="1"/>
</dbReference>
<keyword evidence="1" id="KW-0328">Glycosyltransferase</keyword>
<dbReference type="GO" id="GO:0008713">
    <property type="term" value="F:ADP-heptose-lipopolysaccharide heptosyltransferase activity"/>
    <property type="evidence" value="ECO:0007669"/>
    <property type="project" value="TreeGrafter"/>
</dbReference>